<dbReference type="RefSeq" id="XP_013335057.1">
    <property type="nucleotide sequence ID" value="XM_013479603.1"/>
</dbReference>
<gene>
    <name evidence="1" type="ORF">EMWEY_00050450</name>
</gene>
<accession>U6M306</accession>
<evidence type="ECO:0000313" key="2">
    <source>
        <dbReference type="Proteomes" id="UP000030763"/>
    </source>
</evidence>
<dbReference type="Proteomes" id="UP000030763">
    <property type="component" value="Unassembled WGS sequence"/>
</dbReference>
<name>U6M306_EIMMA</name>
<organism evidence="1 2">
    <name type="scientific">Eimeria maxima</name>
    <name type="common">Coccidian parasite</name>
    <dbReference type="NCBI Taxonomy" id="5804"/>
    <lineage>
        <taxon>Eukaryota</taxon>
        <taxon>Sar</taxon>
        <taxon>Alveolata</taxon>
        <taxon>Apicomplexa</taxon>
        <taxon>Conoidasida</taxon>
        <taxon>Coccidia</taxon>
        <taxon>Eucoccidiorida</taxon>
        <taxon>Eimeriorina</taxon>
        <taxon>Eimeriidae</taxon>
        <taxon>Eimeria</taxon>
    </lineage>
</organism>
<dbReference type="GeneID" id="25339031"/>
<dbReference type="VEuPathDB" id="ToxoDB:EMWEY_00050450"/>
<evidence type="ECO:0000313" key="1">
    <source>
        <dbReference type="EMBL" id="CDJ58411.1"/>
    </source>
</evidence>
<dbReference type="EMBL" id="HG719636">
    <property type="protein sequence ID" value="CDJ58411.1"/>
    <property type="molecule type" value="Genomic_DNA"/>
</dbReference>
<proteinExistence type="predicted"/>
<reference evidence="1" key="1">
    <citation type="submission" date="2013-10" db="EMBL/GenBank/DDBJ databases">
        <title>Genomic analysis of the causative agents of coccidiosis in chickens.</title>
        <authorList>
            <person name="Reid A.J."/>
            <person name="Blake D."/>
            <person name="Billington K."/>
            <person name="Browne H."/>
            <person name="Dunn M."/>
            <person name="Hung S."/>
            <person name="Kawahara F."/>
            <person name="Miranda-Saavedra D."/>
            <person name="Mourier T."/>
            <person name="Nagra H."/>
            <person name="Otto T.D."/>
            <person name="Rawlings N."/>
            <person name="Sanchez A."/>
            <person name="Sanders M."/>
            <person name="Subramaniam C."/>
            <person name="Tay Y."/>
            <person name="Dear P."/>
            <person name="Doerig C."/>
            <person name="Gruber A."/>
            <person name="Parkinson J."/>
            <person name="Shirley M."/>
            <person name="Wan K.L."/>
            <person name="Berriman M."/>
            <person name="Tomley F."/>
            <person name="Pain A."/>
        </authorList>
    </citation>
    <scope>NUCLEOTIDE SEQUENCE [LARGE SCALE GENOMIC DNA]</scope>
    <source>
        <strain evidence="1">Weybridge</strain>
    </source>
</reference>
<dbReference type="AlphaFoldDB" id="U6M306"/>
<sequence>MGPYVPNTLKLARDHASTVLMLHYGGLFSHTAHISLGCLHEEMAAKQGKRHTELYATNTDEAAIIENANSEELMQRYYIDGELL</sequence>
<keyword evidence="2" id="KW-1185">Reference proteome</keyword>
<protein>
    <submittedName>
        <fullName evidence="1">Uncharacterized protein</fullName>
    </submittedName>
</protein>
<reference evidence="1" key="2">
    <citation type="submission" date="2013-10" db="EMBL/GenBank/DDBJ databases">
        <authorList>
            <person name="Aslett M."/>
        </authorList>
    </citation>
    <scope>NUCLEOTIDE SEQUENCE [LARGE SCALE GENOMIC DNA]</scope>
    <source>
        <strain evidence="1">Weybridge</strain>
    </source>
</reference>